<feature type="compositionally biased region" description="Polar residues" evidence="2">
    <location>
        <begin position="30"/>
        <end position="44"/>
    </location>
</feature>
<evidence type="ECO:0000256" key="1">
    <source>
        <dbReference type="PROSITE-ProRule" id="PRU00175"/>
    </source>
</evidence>
<comment type="caution">
    <text evidence="4">The sequence shown here is derived from an EMBL/GenBank/DDBJ whole genome shotgun (WGS) entry which is preliminary data.</text>
</comment>
<accession>A0A438JSI6</accession>
<protein>
    <recommendedName>
        <fullName evidence="3">RING-type domain-containing protein</fullName>
    </recommendedName>
</protein>
<keyword evidence="1" id="KW-0862">Zinc</keyword>
<feature type="compositionally biased region" description="Acidic residues" evidence="2">
    <location>
        <begin position="1"/>
        <end position="24"/>
    </location>
</feature>
<evidence type="ECO:0000256" key="2">
    <source>
        <dbReference type="SAM" id="MobiDB-lite"/>
    </source>
</evidence>
<proteinExistence type="predicted"/>
<feature type="domain" description="RING-type" evidence="3">
    <location>
        <begin position="143"/>
        <end position="172"/>
    </location>
</feature>
<dbReference type="InterPro" id="IPR001841">
    <property type="entry name" value="Znf_RING"/>
</dbReference>
<dbReference type="GO" id="GO:0005634">
    <property type="term" value="C:nucleus"/>
    <property type="evidence" value="ECO:0007669"/>
    <property type="project" value="InterPro"/>
</dbReference>
<dbReference type="PROSITE" id="PS50089">
    <property type="entry name" value="ZF_RING_2"/>
    <property type="match status" value="1"/>
</dbReference>
<evidence type="ECO:0000259" key="3">
    <source>
        <dbReference type="PROSITE" id="PS50089"/>
    </source>
</evidence>
<dbReference type="EMBL" id="QGNW01000029">
    <property type="protein sequence ID" value="RVX11898.1"/>
    <property type="molecule type" value="Genomic_DNA"/>
</dbReference>
<name>A0A438JSI6_VITVI</name>
<dbReference type="InterPro" id="IPR013083">
    <property type="entry name" value="Znf_RING/FYVE/PHD"/>
</dbReference>
<keyword evidence="1" id="KW-0479">Metal-binding</keyword>
<dbReference type="SUPFAM" id="SSF57850">
    <property type="entry name" value="RING/U-box"/>
    <property type="match status" value="1"/>
</dbReference>
<dbReference type="InterPro" id="IPR037381">
    <property type="entry name" value="RFWD3"/>
</dbReference>
<dbReference type="Proteomes" id="UP000288805">
    <property type="component" value="Unassembled WGS sequence"/>
</dbReference>
<dbReference type="GO" id="GO:0036297">
    <property type="term" value="P:interstrand cross-link repair"/>
    <property type="evidence" value="ECO:0007669"/>
    <property type="project" value="InterPro"/>
</dbReference>
<dbReference type="GO" id="GO:0016567">
    <property type="term" value="P:protein ubiquitination"/>
    <property type="evidence" value="ECO:0007669"/>
    <property type="project" value="InterPro"/>
</dbReference>
<dbReference type="PANTHER" id="PTHR16047">
    <property type="entry name" value="RFWD3 PROTEIN"/>
    <property type="match status" value="1"/>
</dbReference>
<evidence type="ECO:0000313" key="4">
    <source>
        <dbReference type="EMBL" id="RVX11898.1"/>
    </source>
</evidence>
<dbReference type="GO" id="GO:0004842">
    <property type="term" value="F:ubiquitin-protein transferase activity"/>
    <property type="evidence" value="ECO:0007669"/>
    <property type="project" value="InterPro"/>
</dbReference>
<gene>
    <name evidence="4" type="ORF">CK203_009350</name>
</gene>
<dbReference type="GO" id="GO:0008270">
    <property type="term" value="F:zinc ion binding"/>
    <property type="evidence" value="ECO:0007669"/>
    <property type="project" value="UniProtKB-KW"/>
</dbReference>
<sequence length="222" mass="23848">MDPFTVDEETEDDEETEGEAEDYIPVEGSTRVSQNGAVTSDQAISVNGGSGEVLALRVSDEGFQEGGGEMRRVEGGEISAMGSSSSSNGGETQEGQTGGFRIKSMVCVALFAWKLGPVAASIKSENPRNGVQLGTRRLILRCLPCGHIYGISCIKKWFQQCGRSSGKCPQCKRKCTLRNVRTLYASRVVAVDEDLRKKIRSLEAKCASLEKKVASQPSAAAF</sequence>
<feature type="region of interest" description="Disordered" evidence="2">
    <location>
        <begin position="1"/>
        <end position="44"/>
    </location>
</feature>
<reference evidence="4 5" key="1">
    <citation type="journal article" date="2018" name="PLoS Genet.">
        <title>Population sequencing reveals clonal diversity and ancestral inbreeding in the grapevine cultivar Chardonnay.</title>
        <authorList>
            <person name="Roach M.J."/>
            <person name="Johnson D.L."/>
            <person name="Bohlmann J."/>
            <person name="van Vuuren H.J."/>
            <person name="Jones S.J."/>
            <person name="Pretorius I.S."/>
            <person name="Schmidt S.A."/>
            <person name="Borneman A.R."/>
        </authorList>
    </citation>
    <scope>NUCLEOTIDE SEQUENCE [LARGE SCALE GENOMIC DNA]</scope>
    <source>
        <strain evidence="5">cv. Chardonnay</strain>
        <tissue evidence="4">Leaf</tissue>
    </source>
</reference>
<dbReference type="Gene3D" id="3.30.40.10">
    <property type="entry name" value="Zinc/RING finger domain, C3HC4 (zinc finger)"/>
    <property type="match status" value="1"/>
</dbReference>
<keyword evidence="1" id="KW-0863">Zinc-finger</keyword>
<evidence type="ECO:0000313" key="5">
    <source>
        <dbReference type="Proteomes" id="UP000288805"/>
    </source>
</evidence>
<organism evidence="4 5">
    <name type="scientific">Vitis vinifera</name>
    <name type="common">Grape</name>
    <dbReference type="NCBI Taxonomy" id="29760"/>
    <lineage>
        <taxon>Eukaryota</taxon>
        <taxon>Viridiplantae</taxon>
        <taxon>Streptophyta</taxon>
        <taxon>Embryophyta</taxon>
        <taxon>Tracheophyta</taxon>
        <taxon>Spermatophyta</taxon>
        <taxon>Magnoliopsida</taxon>
        <taxon>eudicotyledons</taxon>
        <taxon>Gunneridae</taxon>
        <taxon>Pentapetalae</taxon>
        <taxon>rosids</taxon>
        <taxon>Vitales</taxon>
        <taxon>Vitaceae</taxon>
        <taxon>Viteae</taxon>
        <taxon>Vitis</taxon>
    </lineage>
</organism>
<dbReference type="AlphaFoldDB" id="A0A438JSI6"/>
<dbReference type="PANTHER" id="PTHR16047:SF13">
    <property type="entry name" value="E3 UBIQUITIN-PROTEIN LIGASE RFWD3"/>
    <property type="match status" value="1"/>
</dbReference>